<name>A0A2U3EKH3_PURLI</name>
<evidence type="ECO:0000313" key="2">
    <source>
        <dbReference type="Proteomes" id="UP000245956"/>
    </source>
</evidence>
<comment type="caution">
    <text evidence="1">The sequence shown here is derived from an EMBL/GenBank/DDBJ whole genome shotgun (WGS) entry which is preliminary data.</text>
</comment>
<reference evidence="1 2" key="1">
    <citation type="journal article" date="2016" name="Front. Microbiol.">
        <title>Genome and transcriptome sequences reveal the specific parasitism of the nematophagous Purpureocillium lilacinum 36-1.</title>
        <authorList>
            <person name="Xie J."/>
            <person name="Li S."/>
            <person name="Mo C."/>
            <person name="Xiao X."/>
            <person name="Peng D."/>
            <person name="Wang G."/>
            <person name="Xiao Y."/>
        </authorList>
    </citation>
    <scope>NUCLEOTIDE SEQUENCE [LARGE SCALE GENOMIC DNA]</scope>
    <source>
        <strain evidence="1 2">36-1</strain>
    </source>
</reference>
<gene>
    <name evidence="1" type="ORF">PCL_08328</name>
</gene>
<organism evidence="1 2">
    <name type="scientific">Purpureocillium lilacinum</name>
    <name type="common">Paecilomyces lilacinus</name>
    <dbReference type="NCBI Taxonomy" id="33203"/>
    <lineage>
        <taxon>Eukaryota</taxon>
        <taxon>Fungi</taxon>
        <taxon>Dikarya</taxon>
        <taxon>Ascomycota</taxon>
        <taxon>Pezizomycotina</taxon>
        <taxon>Sordariomycetes</taxon>
        <taxon>Hypocreomycetidae</taxon>
        <taxon>Hypocreales</taxon>
        <taxon>Ophiocordycipitaceae</taxon>
        <taxon>Purpureocillium</taxon>
    </lineage>
</organism>
<dbReference type="Proteomes" id="UP000245956">
    <property type="component" value="Unassembled WGS sequence"/>
</dbReference>
<protein>
    <submittedName>
        <fullName evidence="1">Uncharacterized protein</fullName>
    </submittedName>
</protein>
<sequence>MMTDTVLLAAGLYGPTSRFSMADREARLVLHHRAVLLGELHDARMPRPVVNVLEELLQRVVLALGLSLDLLAHARQSPVS</sequence>
<proteinExistence type="predicted"/>
<evidence type="ECO:0000313" key="1">
    <source>
        <dbReference type="EMBL" id="PWI75014.1"/>
    </source>
</evidence>
<dbReference type="AlphaFoldDB" id="A0A2U3EKH3"/>
<accession>A0A2U3EKH3</accession>
<dbReference type="EMBL" id="LCWV01000003">
    <property type="protein sequence ID" value="PWI75014.1"/>
    <property type="molecule type" value="Genomic_DNA"/>
</dbReference>